<dbReference type="EMBL" id="QRZA01000004">
    <property type="protein sequence ID" value="RGV35353.1"/>
    <property type="molecule type" value="Genomic_DNA"/>
</dbReference>
<dbReference type="PROSITE" id="PS00194">
    <property type="entry name" value="THIOREDOXIN_1"/>
    <property type="match status" value="2"/>
</dbReference>
<keyword evidence="2" id="KW-0201">Cytochrome c-type biogenesis</keyword>
<dbReference type="AlphaFoldDB" id="A0A412X3E9"/>
<dbReference type="Pfam" id="PF00578">
    <property type="entry name" value="AhpC-TSA"/>
    <property type="match status" value="1"/>
</dbReference>
<dbReference type="PANTHER" id="PTHR42852">
    <property type="entry name" value="THIOL:DISULFIDE INTERCHANGE PROTEIN DSBE"/>
    <property type="match status" value="1"/>
</dbReference>
<dbReference type="CDD" id="cd02966">
    <property type="entry name" value="TlpA_like_family"/>
    <property type="match status" value="1"/>
</dbReference>
<keyword evidence="3" id="KW-1015">Disulfide bond</keyword>
<dbReference type="CDD" id="cd02947">
    <property type="entry name" value="TRX_family"/>
    <property type="match status" value="1"/>
</dbReference>
<feature type="chain" id="PRO_5019557638" evidence="5">
    <location>
        <begin position="27"/>
        <end position="729"/>
    </location>
</feature>
<dbReference type="InterPro" id="IPR036249">
    <property type="entry name" value="Thioredoxin-like_sf"/>
</dbReference>
<dbReference type="Pfam" id="PF00085">
    <property type="entry name" value="Thioredoxin"/>
    <property type="match status" value="1"/>
</dbReference>
<accession>A0A412X3E9</accession>
<dbReference type="InterPro" id="IPR050553">
    <property type="entry name" value="Thioredoxin_ResA/DsbE_sf"/>
</dbReference>
<dbReference type="PROSITE" id="PS51352">
    <property type="entry name" value="THIOREDOXIN_2"/>
    <property type="match status" value="2"/>
</dbReference>
<evidence type="ECO:0000256" key="4">
    <source>
        <dbReference type="ARBA" id="ARBA00023284"/>
    </source>
</evidence>
<evidence type="ECO:0000256" key="1">
    <source>
        <dbReference type="ARBA" id="ARBA00004196"/>
    </source>
</evidence>
<dbReference type="GO" id="GO:0016491">
    <property type="term" value="F:oxidoreductase activity"/>
    <property type="evidence" value="ECO:0007669"/>
    <property type="project" value="InterPro"/>
</dbReference>
<keyword evidence="4" id="KW-0676">Redox-active center</keyword>
<reference evidence="7 8" key="1">
    <citation type="submission" date="2018-08" db="EMBL/GenBank/DDBJ databases">
        <title>A genome reference for cultivated species of the human gut microbiota.</title>
        <authorList>
            <person name="Zou Y."/>
            <person name="Xue W."/>
            <person name="Luo G."/>
        </authorList>
    </citation>
    <scope>NUCLEOTIDE SEQUENCE [LARGE SCALE GENOMIC DNA]</scope>
    <source>
        <strain evidence="7 8">AF14-49</strain>
    </source>
</reference>
<dbReference type="PANTHER" id="PTHR42852:SF6">
    <property type="entry name" value="THIOL:DISULFIDE INTERCHANGE PROTEIN DSBE"/>
    <property type="match status" value="1"/>
</dbReference>
<proteinExistence type="predicted"/>
<dbReference type="InterPro" id="IPR013766">
    <property type="entry name" value="Thioredoxin_domain"/>
</dbReference>
<organism evidence="7 8">
    <name type="scientific">Butyricimonas virosa</name>
    <dbReference type="NCBI Taxonomy" id="544645"/>
    <lineage>
        <taxon>Bacteria</taxon>
        <taxon>Pseudomonadati</taxon>
        <taxon>Bacteroidota</taxon>
        <taxon>Bacteroidia</taxon>
        <taxon>Bacteroidales</taxon>
        <taxon>Odoribacteraceae</taxon>
        <taxon>Butyricimonas</taxon>
    </lineage>
</organism>
<evidence type="ECO:0000256" key="5">
    <source>
        <dbReference type="SAM" id="SignalP"/>
    </source>
</evidence>
<dbReference type="SUPFAM" id="SSF52833">
    <property type="entry name" value="Thioredoxin-like"/>
    <property type="match status" value="2"/>
</dbReference>
<feature type="domain" description="Thioredoxin" evidence="6">
    <location>
        <begin position="584"/>
        <end position="729"/>
    </location>
</feature>
<evidence type="ECO:0000256" key="2">
    <source>
        <dbReference type="ARBA" id="ARBA00022748"/>
    </source>
</evidence>
<evidence type="ECO:0000256" key="3">
    <source>
        <dbReference type="ARBA" id="ARBA00023157"/>
    </source>
</evidence>
<evidence type="ECO:0000313" key="8">
    <source>
        <dbReference type="Proteomes" id="UP000283589"/>
    </source>
</evidence>
<dbReference type="STRING" id="1121130.GCA_000519105_00733"/>
<keyword evidence="5" id="KW-0732">Signal</keyword>
<evidence type="ECO:0000313" key="7">
    <source>
        <dbReference type="EMBL" id="RGV35353.1"/>
    </source>
</evidence>
<comment type="subcellular location">
    <subcellularLocation>
        <location evidence="1">Cell envelope</location>
    </subcellularLocation>
</comment>
<evidence type="ECO:0000259" key="6">
    <source>
        <dbReference type="PROSITE" id="PS51352"/>
    </source>
</evidence>
<dbReference type="InterPro" id="IPR017937">
    <property type="entry name" value="Thioredoxin_CS"/>
</dbReference>
<gene>
    <name evidence="7" type="ORF">DWW18_04575</name>
</gene>
<sequence length="729" mass="84336">MVFNRMKIKLVLFWMIAAILPLSSFAQGVDFKELTMQEALTLAEKEKKMVFVDFYTTWCGPCKMMSSKVFTREQVGAYFNREFVNLKVDAEKGEGVELAKKYQVKAYPTFVVLKADGTEVYRTSGARPAEEFVDKIRKGIDPKWSPEGLTRRYKKGERTPELVNEYALLQMETGNGELGNQVVREYFDRLSDKRRVKPENFFLYTRYALNYRDPKADYMFANKDRFVKENGREKVDSLLYGWLRQQIMPFVSARIISGMEVNEGEWIRLKEKIRNAALSNGEGLVELGEIAEVRLKNNMKDYLNICRKKFPQLEERDRFSILVGFGFLKEQDEEIRQIAADLLRDNLNVAEGLNNRVLYSIMLELEGKKEFRLRAAIDAVKKGKVIVSYFSKEKFVQEEHEFDNHVLDISMAGKDTLSAGVRFLCDELATPTARGTKQNPHFSFMIVPGEFAVLKLGLEKGKVPVVKWERGGSVSRDFVRLNYDLLTPEEAGYNQLMVDNVIQGGDIRDYPGEFQRSFDANKRKTMEFIRGNPDSYIALVKLAEHYIWFDENEAEDIYSRFPENLKGNPYGRVIAQRLERSRDFRTGRPAKNFEKKDMNGKTVSLEKLRGKYVLLDFWGSWCGPCRESHPHLKELYEKYKKQVIFINVAQENTRDLNEARKLWKTAVKEDGMTWTQILNNEGRETCDMIRLFNISSFPTKVLIDPHGIVVARMVGGMVDAGEVLEKMVD</sequence>
<feature type="domain" description="Thioredoxin" evidence="6">
    <location>
        <begin position="14"/>
        <end position="141"/>
    </location>
</feature>
<dbReference type="GO" id="GO:0016209">
    <property type="term" value="F:antioxidant activity"/>
    <property type="evidence" value="ECO:0007669"/>
    <property type="project" value="InterPro"/>
</dbReference>
<dbReference type="InterPro" id="IPR000866">
    <property type="entry name" value="AhpC/TSA"/>
</dbReference>
<name>A0A412X3E9_9BACT</name>
<dbReference type="Gene3D" id="3.40.30.10">
    <property type="entry name" value="Glutaredoxin"/>
    <property type="match status" value="2"/>
</dbReference>
<comment type="caution">
    <text evidence="7">The sequence shown here is derived from an EMBL/GenBank/DDBJ whole genome shotgun (WGS) entry which is preliminary data.</text>
</comment>
<protein>
    <submittedName>
        <fullName evidence="7">DUF255 domain-containing protein</fullName>
    </submittedName>
</protein>
<dbReference type="Proteomes" id="UP000283589">
    <property type="component" value="Unassembled WGS sequence"/>
</dbReference>
<feature type="signal peptide" evidence="5">
    <location>
        <begin position="1"/>
        <end position="26"/>
    </location>
</feature>